<evidence type="ECO:0000259" key="2">
    <source>
        <dbReference type="Pfam" id="PF13302"/>
    </source>
</evidence>
<keyword evidence="4" id="KW-1185">Reference proteome</keyword>
<dbReference type="Proteomes" id="UP000660611">
    <property type="component" value="Unassembled WGS sequence"/>
</dbReference>
<dbReference type="SUPFAM" id="SSF55729">
    <property type="entry name" value="Acyl-CoA N-acyltransferases (Nat)"/>
    <property type="match status" value="1"/>
</dbReference>
<dbReference type="PANTHER" id="PTHR43792">
    <property type="entry name" value="GNAT FAMILY, PUTATIVE (AFU_ORTHOLOGUE AFUA_3G00765)-RELATED-RELATED"/>
    <property type="match status" value="1"/>
</dbReference>
<dbReference type="InterPro" id="IPR000182">
    <property type="entry name" value="GNAT_dom"/>
</dbReference>
<evidence type="ECO:0000256" key="1">
    <source>
        <dbReference type="SAM" id="MobiDB-lite"/>
    </source>
</evidence>
<comment type="caution">
    <text evidence="3">The sequence shown here is derived from an EMBL/GenBank/DDBJ whole genome shotgun (WGS) entry which is preliminary data.</text>
</comment>
<reference evidence="3" key="1">
    <citation type="submission" date="2021-01" db="EMBL/GenBank/DDBJ databases">
        <title>Whole genome shotgun sequence of Dactylosporangium siamense NBRC 106093.</title>
        <authorList>
            <person name="Komaki H."/>
            <person name="Tamura T."/>
        </authorList>
    </citation>
    <scope>NUCLEOTIDE SEQUENCE</scope>
    <source>
        <strain evidence="3">NBRC 106093</strain>
    </source>
</reference>
<evidence type="ECO:0000313" key="4">
    <source>
        <dbReference type="Proteomes" id="UP000660611"/>
    </source>
</evidence>
<protein>
    <submittedName>
        <fullName evidence="3">Acetyltransferase</fullName>
    </submittedName>
</protein>
<dbReference type="AlphaFoldDB" id="A0A919PU50"/>
<accession>A0A919PU50</accession>
<organism evidence="3 4">
    <name type="scientific">Dactylosporangium siamense</name>
    <dbReference type="NCBI Taxonomy" id="685454"/>
    <lineage>
        <taxon>Bacteria</taxon>
        <taxon>Bacillati</taxon>
        <taxon>Actinomycetota</taxon>
        <taxon>Actinomycetes</taxon>
        <taxon>Micromonosporales</taxon>
        <taxon>Micromonosporaceae</taxon>
        <taxon>Dactylosporangium</taxon>
    </lineage>
</organism>
<sequence>MLRRWRDADRAPFAALNADPEVMRFFPRPLTRAESDMMVERIEASFDEHGYGLWAVDVVQADAGVSGFIGFVGLAWQRFPAHFTPALEIGWRLARHAWGRGYASEAAVAARDFAFRPAAAGTAITGTPSTDTSSTFTPSTDTPATDTLAGAAAGTAAAPDETWGAGMDEIVSMTTRTNEPSQAVMRRIGMTRDPADDFRHPNLEPNHPLVEHVLYRLRRPAAPVSS</sequence>
<gene>
    <name evidence="3" type="ORF">Dsi01nite_073670</name>
</gene>
<dbReference type="Gene3D" id="3.40.630.30">
    <property type="match status" value="1"/>
</dbReference>
<feature type="domain" description="N-acetyltransferase" evidence="2">
    <location>
        <begin position="1"/>
        <end position="191"/>
    </location>
</feature>
<dbReference type="GO" id="GO:0016747">
    <property type="term" value="F:acyltransferase activity, transferring groups other than amino-acyl groups"/>
    <property type="evidence" value="ECO:0007669"/>
    <property type="project" value="InterPro"/>
</dbReference>
<dbReference type="InterPro" id="IPR016181">
    <property type="entry name" value="Acyl_CoA_acyltransferase"/>
</dbReference>
<dbReference type="PANTHER" id="PTHR43792:SF1">
    <property type="entry name" value="N-ACETYLTRANSFERASE DOMAIN-CONTAINING PROTEIN"/>
    <property type="match status" value="1"/>
</dbReference>
<dbReference type="InterPro" id="IPR051531">
    <property type="entry name" value="N-acetyltransferase"/>
</dbReference>
<evidence type="ECO:0000313" key="3">
    <source>
        <dbReference type="EMBL" id="GIG49326.1"/>
    </source>
</evidence>
<feature type="region of interest" description="Disordered" evidence="1">
    <location>
        <begin position="122"/>
        <end position="141"/>
    </location>
</feature>
<name>A0A919PU50_9ACTN</name>
<proteinExistence type="predicted"/>
<dbReference type="EMBL" id="BONQ01000117">
    <property type="protein sequence ID" value="GIG49326.1"/>
    <property type="molecule type" value="Genomic_DNA"/>
</dbReference>
<dbReference type="Pfam" id="PF13302">
    <property type="entry name" value="Acetyltransf_3"/>
    <property type="match status" value="1"/>
</dbReference>